<comment type="cofactor">
    <cofactor evidence="1">
        <name>Zn(2+)</name>
        <dbReference type="ChEBI" id="CHEBI:29105"/>
    </cofactor>
</comment>
<gene>
    <name evidence="13" type="primary">TDEL0C05860</name>
    <name evidence="13" type="ORF">TDEL_0C05860</name>
</gene>
<dbReference type="GO" id="GO:0004817">
    <property type="term" value="F:cysteine-tRNA ligase activity"/>
    <property type="evidence" value="ECO:0007669"/>
    <property type="project" value="UniProtKB-EC"/>
</dbReference>
<dbReference type="KEGG" id="tdl:TDEL_0C05860"/>
<evidence type="ECO:0000256" key="8">
    <source>
        <dbReference type="ARBA" id="ARBA00022917"/>
    </source>
</evidence>
<dbReference type="InterPro" id="IPR015803">
    <property type="entry name" value="Cys-tRNA-ligase"/>
</dbReference>
<evidence type="ECO:0000256" key="2">
    <source>
        <dbReference type="ARBA" id="ARBA00012832"/>
    </source>
</evidence>
<evidence type="ECO:0000256" key="3">
    <source>
        <dbReference type="ARBA" id="ARBA00022598"/>
    </source>
</evidence>
<dbReference type="GO" id="GO:0005524">
    <property type="term" value="F:ATP binding"/>
    <property type="evidence" value="ECO:0007669"/>
    <property type="project" value="UniProtKB-KW"/>
</dbReference>
<keyword evidence="3" id="KW-0436">Ligase</keyword>
<evidence type="ECO:0000256" key="7">
    <source>
        <dbReference type="ARBA" id="ARBA00022840"/>
    </source>
</evidence>
<dbReference type="GeneID" id="11500810"/>
<dbReference type="EMBL" id="HE616744">
    <property type="protein sequence ID" value="CCE91475.1"/>
    <property type="molecule type" value="Genomic_DNA"/>
</dbReference>
<feature type="compositionally biased region" description="Basic and acidic residues" evidence="11">
    <location>
        <begin position="667"/>
        <end position="689"/>
    </location>
</feature>
<proteinExistence type="inferred from homology"/>
<dbReference type="RefSeq" id="XP_003680686.1">
    <property type="nucleotide sequence ID" value="XM_003680638.1"/>
</dbReference>
<accession>G8ZSI3</accession>
<dbReference type="SUPFAM" id="SSF47323">
    <property type="entry name" value="Anticodon-binding domain of a subclass of class I aminoacyl-tRNA synthetases"/>
    <property type="match status" value="1"/>
</dbReference>
<dbReference type="Gene3D" id="3.40.50.620">
    <property type="entry name" value="HUPs"/>
    <property type="match status" value="1"/>
</dbReference>
<dbReference type="GO" id="GO:0046872">
    <property type="term" value="F:metal ion binding"/>
    <property type="evidence" value="ECO:0007669"/>
    <property type="project" value="UniProtKB-KW"/>
</dbReference>
<reference evidence="13 14" key="1">
    <citation type="journal article" date="2011" name="Proc. Natl. Acad. Sci. U.S.A.">
        <title>Evolutionary erosion of yeast sex chromosomes by mating-type switching accidents.</title>
        <authorList>
            <person name="Gordon J.L."/>
            <person name="Armisen D."/>
            <person name="Proux-Wera E."/>
            <person name="Oheigeartaigh S.S."/>
            <person name="Byrne K.P."/>
            <person name="Wolfe K.H."/>
        </authorList>
    </citation>
    <scope>NUCLEOTIDE SEQUENCE [LARGE SCALE GENOMIC DNA]</scope>
    <source>
        <strain evidence="14">ATCC 10662 / CBS 1146 / NBRC 0425 / NCYC 2629 / NRRL Y-866</strain>
    </source>
</reference>
<dbReference type="SUPFAM" id="SSF52374">
    <property type="entry name" value="Nucleotidylyl transferase"/>
    <property type="match status" value="1"/>
</dbReference>
<feature type="region of interest" description="Disordered" evidence="11">
    <location>
        <begin position="667"/>
        <end position="693"/>
    </location>
</feature>
<evidence type="ECO:0000259" key="12">
    <source>
        <dbReference type="Pfam" id="PF01406"/>
    </source>
</evidence>
<evidence type="ECO:0000256" key="4">
    <source>
        <dbReference type="ARBA" id="ARBA00022723"/>
    </source>
</evidence>
<dbReference type="InterPro" id="IPR032678">
    <property type="entry name" value="tRNA-synt_1_cat_dom"/>
</dbReference>
<keyword evidence="14" id="KW-1185">Reference proteome</keyword>
<dbReference type="Proteomes" id="UP000005627">
    <property type="component" value="Chromosome 3"/>
</dbReference>
<dbReference type="PANTHER" id="PTHR10890">
    <property type="entry name" value="CYSTEINYL-TRNA SYNTHETASE"/>
    <property type="match status" value="1"/>
</dbReference>
<keyword evidence="9" id="KW-0030">Aminoacyl-tRNA synthetase</keyword>
<dbReference type="HOGENOM" id="CLU_013528_3_3_1"/>
<protein>
    <recommendedName>
        <fullName evidence="2">cysteine--tRNA ligase</fullName>
        <ecNumber evidence="2">6.1.1.16</ecNumber>
    </recommendedName>
    <alternativeName>
        <fullName evidence="10">Cysteinyl-tRNA synthetase</fullName>
    </alternativeName>
</protein>
<evidence type="ECO:0000256" key="9">
    <source>
        <dbReference type="ARBA" id="ARBA00023146"/>
    </source>
</evidence>
<dbReference type="EC" id="6.1.1.16" evidence="2"/>
<organism evidence="13 14">
    <name type="scientific">Torulaspora delbrueckii</name>
    <name type="common">Yeast</name>
    <name type="synonym">Candida colliculosa</name>
    <dbReference type="NCBI Taxonomy" id="4950"/>
    <lineage>
        <taxon>Eukaryota</taxon>
        <taxon>Fungi</taxon>
        <taxon>Dikarya</taxon>
        <taxon>Ascomycota</taxon>
        <taxon>Saccharomycotina</taxon>
        <taxon>Saccharomycetes</taxon>
        <taxon>Saccharomycetales</taxon>
        <taxon>Saccharomycetaceae</taxon>
        <taxon>Torulaspora</taxon>
    </lineage>
</organism>
<dbReference type="PRINTS" id="PR00983">
    <property type="entry name" value="TRNASYNTHCYS"/>
</dbReference>
<dbReference type="GO" id="GO:0006423">
    <property type="term" value="P:cysteinyl-tRNA aminoacylation"/>
    <property type="evidence" value="ECO:0007669"/>
    <property type="project" value="EnsemblFungi"/>
</dbReference>
<keyword evidence="8" id="KW-0648">Protein biosynthesis</keyword>
<dbReference type="AlphaFoldDB" id="G8ZSI3"/>
<dbReference type="STRING" id="1076872.G8ZSI3"/>
<evidence type="ECO:0000256" key="1">
    <source>
        <dbReference type="ARBA" id="ARBA00001947"/>
    </source>
</evidence>
<keyword evidence="6" id="KW-0862">Zinc</keyword>
<dbReference type="Gene3D" id="1.20.120.1910">
    <property type="entry name" value="Cysteine-tRNA ligase, C-terminal anti-codon recognition domain"/>
    <property type="match status" value="1"/>
</dbReference>
<dbReference type="InterPro" id="IPR009080">
    <property type="entry name" value="tRNAsynth_Ia_anticodon-bd"/>
</dbReference>
<keyword evidence="7" id="KW-0067">ATP-binding</keyword>
<dbReference type="InParanoid" id="G8ZSI3"/>
<dbReference type="CDD" id="cd00672">
    <property type="entry name" value="CysRS_core"/>
    <property type="match status" value="1"/>
</dbReference>
<dbReference type="eggNOG" id="KOG2007">
    <property type="taxonomic scope" value="Eukaryota"/>
</dbReference>
<keyword evidence="4" id="KW-0479">Metal-binding</keyword>
<sequence>MKRFDQLFRRTMSSGKIVQPKWYEPNVQKEKRVLKLYNSLTKNKDVFIPQSGGRLVTWYSCGPTVYDASHMGHARNYVSIDINRRILSDYFGYNIKFVQNVTDIDDKIIIRARQNYLFEKFLKENKTLDIEEVRSALLAYAEKNLKINQVKSVDEIEIALKALDFENEKSKDPKFPMHYTAVQRAIEGLKAPNSESSFVNVKDVVMPHLDEKHGSSVTEPEVFRELPAYWEEQFDNDMKKLNVLPPSVTTRVSEYVPEIVDFVSKIIDNGYGYATEDGSVYFDTVKFDSSEKHDYAKNQPWNRGQLDLIKEGEGNLSIASSGKKSPNDFALWKASKPGEPRWDSPWGPGRPGWHIECSVMASDILGSNMDIHSGGIDLAFPHHDNELAQSEACFDNEQWVNYFLHTGHLHIEGQKMSKSLKNFITIDEALKKFTSRQLRLAFSLAQWNNQLDFKEALLSEVKSLESMFGNFFKSTRALKSDVVYHASKKLGPLEKELLGELEVAKDKVDAAFCDNLSTPQALKALSELVTKCNSYISDVGSELRIEPLVDACNYICQILGVIGIPMREDKLGWKEGESGSTGQFEDIVLPYVKCLSRFRDDVRKLAIEKREVLEFLKLTDRLRDEELLKLNVLLDDRNDQGALVKLISDEEKNQIVEEKQKEAERLEAKKASDAAKKIERESKEKERLAKAKVPPGEMFKQSELYSEWDEEGIPTKDSKGEPITKSMTKRLKKQWLQQEKLYKSVQ</sequence>
<dbReference type="GO" id="GO:0005829">
    <property type="term" value="C:cytosol"/>
    <property type="evidence" value="ECO:0007669"/>
    <property type="project" value="EnsemblFungi"/>
</dbReference>
<name>G8ZSI3_TORDE</name>
<evidence type="ECO:0000313" key="14">
    <source>
        <dbReference type="Proteomes" id="UP000005627"/>
    </source>
</evidence>
<dbReference type="FunCoup" id="G8ZSI3">
    <property type="interactions" value="973"/>
</dbReference>
<evidence type="ECO:0000313" key="13">
    <source>
        <dbReference type="EMBL" id="CCE91475.1"/>
    </source>
</evidence>
<dbReference type="OrthoDB" id="438179at2759"/>
<dbReference type="GO" id="GO:1990825">
    <property type="term" value="F:sequence-specific mRNA binding"/>
    <property type="evidence" value="ECO:0007669"/>
    <property type="project" value="EnsemblFungi"/>
</dbReference>
<dbReference type="InterPro" id="IPR014729">
    <property type="entry name" value="Rossmann-like_a/b/a_fold"/>
</dbReference>
<feature type="domain" description="tRNA synthetases class I catalytic" evidence="12">
    <location>
        <begin position="53"/>
        <end position="462"/>
    </location>
</feature>
<evidence type="ECO:0000256" key="10">
    <source>
        <dbReference type="ARBA" id="ARBA00031499"/>
    </source>
</evidence>
<dbReference type="PANTHER" id="PTHR10890:SF3">
    <property type="entry name" value="CYSTEINE--TRNA LIGASE, CYTOPLASMIC"/>
    <property type="match status" value="1"/>
</dbReference>
<dbReference type="HAMAP" id="MF_00041">
    <property type="entry name" value="Cys_tRNA_synth"/>
    <property type="match status" value="1"/>
</dbReference>
<evidence type="ECO:0000256" key="11">
    <source>
        <dbReference type="SAM" id="MobiDB-lite"/>
    </source>
</evidence>
<dbReference type="GO" id="GO:0005739">
    <property type="term" value="C:mitochondrion"/>
    <property type="evidence" value="ECO:0007669"/>
    <property type="project" value="EnsemblFungi"/>
</dbReference>
<dbReference type="NCBIfam" id="TIGR00435">
    <property type="entry name" value="cysS"/>
    <property type="match status" value="1"/>
</dbReference>
<dbReference type="Pfam" id="PF01406">
    <property type="entry name" value="tRNA-synt_1e"/>
    <property type="match status" value="1"/>
</dbReference>
<evidence type="ECO:0000256" key="6">
    <source>
        <dbReference type="ARBA" id="ARBA00022833"/>
    </source>
</evidence>
<keyword evidence="5" id="KW-0547">Nucleotide-binding</keyword>
<evidence type="ECO:0000256" key="5">
    <source>
        <dbReference type="ARBA" id="ARBA00022741"/>
    </source>
</evidence>
<dbReference type="InterPro" id="IPR024909">
    <property type="entry name" value="Cys-tRNA/MSH_ligase"/>
</dbReference>